<keyword evidence="1" id="KW-0479">Metal-binding</keyword>
<reference evidence="3 4" key="1">
    <citation type="submission" date="2022-04" db="EMBL/GenBank/DDBJ databases">
        <title>Spirosoma sp. strain RP8 genome sequencing and assembly.</title>
        <authorList>
            <person name="Jung Y."/>
        </authorList>
    </citation>
    <scope>NUCLEOTIDE SEQUENCE [LARGE SCALE GENOMIC DNA]</scope>
    <source>
        <strain evidence="3 4">RP8</strain>
    </source>
</reference>
<dbReference type="PROSITE" id="PS51819">
    <property type="entry name" value="VOC"/>
    <property type="match status" value="1"/>
</dbReference>
<evidence type="ECO:0000313" key="3">
    <source>
        <dbReference type="EMBL" id="MCK8495819.1"/>
    </source>
</evidence>
<dbReference type="PANTHER" id="PTHR43048:SF3">
    <property type="entry name" value="METHYLMALONYL-COA EPIMERASE, MITOCHONDRIAL"/>
    <property type="match status" value="1"/>
</dbReference>
<protein>
    <submittedName>
        <fullName evidence="3">VOC family protein</fullName>
    </submittedName>
</protein>
<evidence type="ECO:0000313" key="4">
    <source>
        <dbReference type="Proteomes" id="UP001202180"/>
    </source>
</evidence>
<dbReference type="Gene3D" id="3.10.180.10">
    <property type="entry name" value="2,3-Dihydroxybiphenyl 1,2-Dioxygenase, domain 1"/>
    <property type="match status" value="1"/>
</dbReference>
<dbReference type="Pfam" id="PF00903">
    <property type="entry name" value="Glyoxalase"/>
    <property type="match status" value="1"/>
</dbReference>
<keyword evidence="4" id="KW-1185">Reference proteome</keyword>
<dbReference type="PANTHER" id="PTHR43048">
    <property type="entry name" value="METHYLMALONYL-COA EPIMERASE"/>
    <property type="match status" value="1"/>
</dbReference>
<dbReference type="InterPro" id="IPR051785">
    <property type="entry name" value="MMCE/EMCE_epimerase"/>
</dbReference>
<evidence type="ECO:0000259" key="2">
    <source>
        <dbReference type="PROSITE" id="PS51819"/>
    </source>
</evidence>
<proteinExistence type="predicted"/>
<dbReference type="InterPro" id="IPR037523">
    <property type="entry name" value="VOC_core"/>
</dbReference>
<sequence length="128" mass="14865">MEVDHCGFEVKSMDEAIHLYTQKPGFQLDHRVINHQEQEEYAFVSLGTAHLELIQDLIHNYGSPSSRKPFWPHYCLEVLDMASAVADLQAKGIPIVEGPRLIEGKETWVYFSHPDNHVLEYVQWFNKK</sequence>
<dbReference type="InterPro" id="IPR004360">
    <property type="entry name" value="Glyas_Fos-R_dOase_dom"/>
</dbReference>
<name>A0ABT0HUK1_9BACT</name>
<dbReference type="RefSeq" id="WP_248480577.1">
    <property type="nucleotide sequence ID" value="NZ_JALPRF010000012.1"/>
</dbReference>
<comment type="caution">
    <text evidence="3">The sequence shown here is derived from an EMBL/GenBank/DDBJ whole genome shotgun (WGS) entry which is preliminary data.</text>
</comment>
<dbReference type="InterPro" id="IPR029068">
    <property type="entry name" value="Glyas_Bleomycin-R_OHBP_Dase"/>
</dbReference>
<evidence type="ECO:0000256" key="1">
    <source>
        <dbReference type="ARBA" id="ARBA00022723"/>
    </source>
</evidence>
<feature type="domain" description="VOC" evidence="2">
    <location>
        <begin position="2"/>
        <end position="124"/>
    </location>
</feature>
<dbReference type="SUPFAM" id="SSF54593">
    <property type="entry name" value="Glyoxalase/Bleomycin resistance protein/Dihydroxybiphenyl dioxygenase"/>
    <property type="match status" value="1"/>
</dbReference>
<gene>
    <name evidence="3" type="ORF">M0L20_28395</name>
</gene>
<dbReference type="Proteomes" id="UP001202180">
    <property type="component" value="Unassembled WGS sequence"/>
</dbReference>
<dbReference type="EMBL" id="JALPRF010000012">
    <property type="protein sequence ID" value="MCK8495819.1"/>
    <property type="molecule type" value="Genomic_DNA"/>
</dbReference>
<organism evidence="3 4">
    <name type="scientific">Spirosoma liriopis</name>
    <dbReference type="NCBI Taxonomy" id="2937440"/>
    <lineage>
        <taxon>Bacteria</taxon>
        <taxon>Pseudomonadati</taxon>
        <taxon>Bacteroidota</taxon>
        <taxon>Cytophagia</taxon>
        <taxon>Cytophagales</taxon>
        <taxon>Cytophagaceae</taxon>
        <taxon>Spirosoma</taxon>
    </lineage>
</organism>
<accession>A0ABT0HUK1</accession>